<dbReference type="PROSITE" id="PS51283">
    <property type="entry name" value="DUSP"/>
    <property type="match status" value="1"/>
</dbReference>
<dbReference type="InterPro" id="IPR000626">
    <property type="entry name" value="Ubiquitin-like_dom"/>
</dbReference>
<dbReference type="CDD" id="cd01795">
    <property type="entry name" value="Ubl_USP48"/>
    <property type="match status" value="1"/>
</dbReference>
<dbReference type="Gene3D" id="3.10.20.90">
    <property type="entry name" value="Phosphatidylinositol 3-kinase Catalytic Subunit, Chain A, domain 1"/>
    <property type="match status" value="1"/>
</dbReference>
<evidence type="ECO:0000256" key="1">
    <source>
        <dbReference type="ARBA" id="ARBA00009085"/>
    </source>
</evidence>
<dbReference type="CDD" id="cd02668">
    <property type="entry name" value="Peptidase_C19L"/>
    <property type="match status" value="1"/>
</dbReference>
<accession>A0A166BG70</accession>
<dbReference type="GO" id="GO:0016579">
    <property type="term" value="P:protein deubiquitination"/>
    <property type="evidence" value="ECO:0007669"/>
    <property type="project" value="InterPro"/>
</dbReference>
<sequence length="1165" mass="130197">MATTTKRKRRADPTPKGLAPGEQLKRSALVGRISDPAWGWVGTDVHDPAGITPEHRMRACGLYRESKHSYCSNKYASQKAARDKSASKQEVASGELDDDVIVISDDEPPPCSKKLCRGNPNCLNYLGQDKWEREDKAKEAFVKACISEDNPVLDARDPDVPVGLKNLGATCYANAFLQVWFRDLAFRNAVYQCQPPPNSHHIAKFEDSPIFQLQVTFAALQESTQGVFNPTRLVESLKLSTTEQQDAQEFSKLFMSHLDAEFRKQAIPTLRSLIPDQFEGKQIYGTTCDACGHCSERPSDFLEIEINFANNARLEDCIAAMLQPEKLEGDNQYLCAACDSLQDATRTTTLLTLPPVLHFSLLRFVYDLKSMERKKSKNGIVFPRVLDMRQFVRAEGRGNAKEGTKEEADCVYELKGVLLHKGASAYHGHYEAQVWDATNNAWFQFDDETVTKIKMLGDKRKPEPAGDDSSTSRKPKPKPKKATKRRVESEDEDEYKGNAKGTPPTVVNLNGKARADDIYSKDAYMLVYTLRDPRTAAGSNSGCGTSGNGDAIPEPPQRVMEVVDQLNATHDELCDTYIRKVKDKEREFDTKRRAAMDIYRSWSVESPQEDCVIVDQEILKRWLSAPFDEERTGSPSETSSSIACEHGYLNPGRGENMKRIVRASCEKLNNEGVDLRGYSPEDVCTQCVETQFTERLYGFEHPQDVTRFEEANEIAENGDGFWISKAWLKDWKSAKPRMHDTGNGDPAPDDPDFEGHVKCEHGNLSLNVTARRRISSEACDILHDLFPTWETLSTNTEECAACAALIHISKSDKRESRKQAEDEKATLKHMHDNALTGSNFDLENVPCAIVPAQFVKAWKKWLSRPGEATRPEIVDNAPFFCEHGKLIIDPNCPGDLSTTVTIVKRSDWDALADLYSAGPLIALEKRLVEEEMFDTKYVHDIPTCAECRHQNKLDYDTAEITVRILTRQDPDPTPSTYSQHDALEIQSKPKSTVTYGRSAAGTRKSTRIKHVRDKGGKRKLMISKQSTVKDIKVQLQEQLNIPAVYQRLFYQGLELEDNARDAASLGILADDILHLREDLEDDAHATDSDTGPVKKQRREEGKAFVGTLLGGSSPATSRSPTEVMEMDVDTQTSSPIVMGPKCSACTFVNTPNASACDMCDNTLLA</sequence>
<evidence type="ECO:0000313" key="7">
    <source>
        <dbReference type="EMBL" id="KZP12614.1"/>
    </source>
</evidence>
<name>A0A166BG70_9AGAM</name>
<feature type="region of interest" description="Disordered" evidence="3">
    <location>
        <begin position="628"/>
        <end position="648"/>
    </location>
</feature>
<reference evidence="7 8" key="1">
    <citation type="journal article" date="2016" name="Mol. Biol. Evol.">
        <title>Comparative Genomics of Early-Diverging Mushroom-Forming Fungi Provides Insights into the Origins of Lignocellulose Decay Capabilities.</title>
        <authorList>
            <person name="Nagy L.G."/>
            <person name="Riley R."/>
            <person name="Tritt A."/>
            <person name="Adam C."/>
            <person name="Daum C."/>
            <person name="Floudas D."/>
            <person name="Sun H."/>
            <person name="Yadav J.S."/>
            <person name="Pangilinan J."/>
            <person name="Larsson K.H."/>
            <person name="Matsuura K."/>
            <person name="Barry K."/>
            <person name="Labutti K."/>
            <person name="Kuo R."/>
            <person name="Ohm R.A."/>
            <person name="Bhattacharya S.S."/>
            <person name="Shirouzu T."/>
            <person name="Yoshinaga Y."/>
            <person name="Martin F.M."/>
            <person name="Grigoriev I.V."/>
            <person name="Hibbett D.S."/>
        </authorList>
    </citation>
    <scope>NUCLEOTIDE SEQUENCE [LARGE SCALE GENOMIC DNA]</scope>
    <source>
        <strain evidence="7 8">CBS 109695</strain>
    </source>
</reference>
<dbReference type="PANTHER" id="PTHR24006">
    <property type="entry name" value="UBIQUITIN CARBOXYL-TERMINAL HYDROLASE"/>
    <property type="match status" value="1"/>
</dbReference>
<evidence type="ECO:0000259" key="5">
    <source>
        <dbReference type="PROSITE" id="PS50235"/>
    </source>
</evidence>
<dbReference type="InterPro" id="IPR033841">
    <property type="entry name" value="Pep_USP48"/>
</dbReference>
<feature type="region of interest" description="Disordered" evidence="3">
    <location>
        <begin position="1"/>
        <end position="26"/>
    </location>
</feature>
<dbReference type="Pfam" id="PF00443">
    <property type="entry name" value="UCH"/>
    <property type="match status" value="1"/>
</dbReference>
<feature type="compositionally biased region" description="Basic residues" evidence="3">
    <location>
        <begin position="473"/>
        <end position="484"/>
    </location>
</feature>
<dbReference type="InterPro" id="IPR050164">
    <property type="entry name" value="Peptidase_C19"/>
</dbReference>
<protein>
    <submittedName>
        <fullName evidence="7">Cysteine proteinase</fullName>
    </submittedName>
</protein>
<dbReference type="EMBL" id="KV417645">
    <property type="protein sequence ID" value="KZP12614.1"/>
    <property type="molecule type" value="Genomic_DNA"/>
</dbReference>
<evidence type="ECO:0000259" key="6">
    <source>
        <dbReference type="PROSITE" id="PS51283"/>
    </source>
</evidence>
<dbReference type="Gene3D" id="3.90.70.10">
    <property type="entry name" value="Cysteine proteinases"/>
    <property type="match status" value="1"/>
</dbReference>
<dbReference type="InterPro" id="IPR006615">
    <property type="entry name" value="Pept_C19_DUSP"/>
</dbReference>
<proteinExistence type="inferred from homology"/>
<dbReference type="PROSITE" id="PS00973">
    <property type="entry name" value="USP_2"/>
    <property type="match status" value="1"/>
</dbReference>
<keyword evidence="8" id="KW-1185">Reference proteome</keyword>
<dbReference type="InterPro" id="IPR001394">
    <property type="entry name" value="Peptidase_C19_UCH"/>
</dbReference>
<dbReference type="GO" id="GO:0005829">
    <property type="term" value="C:cytosol"/>
    <property type="evidence" value="ECO:0007669"/>
    <property type="project" value="TreeGrafter"/>
</dbReference>
<feature type="compositionally biased region" description="Polar residues" evidence="3">
    <location>
        <begin position="633"/>
        <end position="642"/>
    </location>
</feature>
<organism evidence="7 8">
    <name type="scientific">Athelia psychrophila</name>
    <dbReference type="NCBI Taxonomy" id="1759441"/>
    <lineage>
        <taxon>Eukaryota</taxon>
        <taxon>Fungi</taxon>
        <taxon>Dikarya</taxon>
        <taxon>Basidiomycota</taxon>
        <taxon>Agaricomycotina</taxon>
        <taxon>Agaricomycetes</taxon>
        <taxon>Agaricomycetidae</taxon>
        <taxon>Atheliales</taxon>
        <taxon>Atheliaceae</taxon>
        <taxon>Athelia</taxon>
    </lineage>
</organism>
<comment type="similarity">
    <text evidence="1">Belongs to the peptidase C19 family.</text>
</comment>
<dbReference type="STRING" id="436010.A0A166BG70"/>
<dbReference type="SMART" id="SM00213">
    <property type="entry name" value="UBQ"/>
    <property type="match status" value="1"/>
</dbReference>
<dbReference type="PROSITE" id="PS50053">
    <property type="entry name" value="UBIQUITIN_2"/>
    <property type="match status" value="1"/>
</dbReference>
<dbReference type="InterPro" id="IPR038765">
    <property type="entry name" value="Papain-like_cys_pep_sf"/>
</dbReference>
<dbReference type="GO" id="GO:0004843">
    <property type="term" value="F:cysteine-type deubiquitinase activity"/>
    <property type="evidence" value="ECO:0007669"/>
    <property type="project" value="InterPro"/>
</dbReference>
<evidence type="ECO:0000259" key="4">
    <source>
        <dbReference type="PROSITE" id="PS50053"/>
    </source>
</evidence>
<feature type="region of interest" description="Disordered" evidence="3">
    <location>
        <begin position="455"/>
        <end position="508"/>
    </location>
</feature>
<keyword evidence="2" id="KW-0677">Repeat</keyword>
<gene>
    <name evidence="7" type="ORF">FIBSPDRAFT_936859</name>
</gene>
<feature type="domain" description="DUSP" evidence="6">
    <location>
        <begin position="818"/>
        <end position="927"/>
    </location>
</feature>
<dbReference type="PROSITE" id="PS50235">
    <property type="entry name" value="USP_3"/>
    <property type="match status" value="1"/>
</dbReference>
<dbReference type="PROSITE" id="PS00972">
    <property type="entry name" value="USP_1"/>
    <property type="match status" value="1"/>
</dbReference>
<dbReference type="Pfam" id="PF00240">
    <property type="entry name" value="ubiquitin"/>
    <property type="match status" value="1"/>
</dbReference>
<evidence type="ECO:0000256" key="3">
    <source>
        <dbReference type="SAM" id="MobiDB-lite"/>
    </source>
</evidence>
<feature type="domain" description="Ubiquitin-like" evidence="4">
    <location>
        <begin position="1004"/>
        <end position="1075"/>
    </location>
</feature>
<evidence type="ECO:0000256" key="2">
    <source>
        <dbReference type="ARBA" id="ARBA00022737"/>
    </source>
</evidence>
<feature type="compositionally biased region" description="Basic and acidic residues" evidence="3">
    <location>
        <begin position="455"/>
        <end position="464"/>
    </location>
</feature>
<dbReference type="SUPFAM" id="SSF54001">
    <property type="entry name" value="Cysteine proteinases"/>
    <property type="match status" value="1"/>
</dbReference>
<dbReference type="InterPro" id="IPR044743">
    <property type="entry name" value="Ubl_USP48"/>
</dbReference>
<dbReference type="OrthoDB" id="289038at2759"/>
<dbReference type="InterPro" id="IPR035927">
    <property type="entry name" value="DUSP-like_sf"/>
</dbReference>
<dbReference type="InterPro" id="IPR028889">
    <property type="entry name" value="USP"/>
</dbReference>
<evidence type="ECO:0000313" key="8">
    <source>
        <dbReference type="Proteomes" id="UP000076532"/>
    </source>
</evidence>
<dbReference type="Proteomes" id="UP000076532">
    <property type="component" value="Unassembled WGS sequence"/>
</dbReference>
<dbReference type="InterPro" id="IPR029071">
    <property type="entry name" value="Ubiquitin-like_domsf"/>
</dbReference>
<feature type="domain" description="USP" evidence="5">
    <location>
        <begin position="162"/>
        <end position="531"/>
    </location>
</feature>
<dbReference type="SUPFAM" id="SSF143791">
    <property type="entry name" value="DUSP-like"/>
    <property type="match status" value="1"/>
</dbReference>
<dbReference type="SUPFAM" id="SSF54236">
    <property type="entry name" value="Ubiquitin-like"/>
    <property type="match status" value="1"/>
</dbReference>
<dbReference type="AlphaFoldDB" id="A0A166BG70"/>
<dbReference type="GO" id="GO:0005634">
    <property type="term" value="C:nucleus"/>
    <property type="evidence" value="ECO:0007669"/>
    <property type="project" value="TreeGrafter"/>
</dbReference>
<feature type="compositionally biased region" description="Basic residues" evidence="3">
    <location>
        <begin position="1"/>
        <end position="10"/>
    </location>
</feature>
<dbReference type="InterPro" id="IPR018200">
    <property type="entry name" value="USP_CS"/>
</dbReference>
<dbReference type="GO" id="GO:0004197">
    <property type="term" value="F:cysteine-type endopeptidase activity"/>
    <property type="evidence" value="ECO:0007669"/>
    <property type="project" value="InterPro"/>
</dbReference>